<keyword evidence="3" id="KW-1185">Reference proteome</keyword>
<accession>A0ABU6YIT0</accession>
<dbReference type="Proteomes" id="UP001341840">
    <property type="component" value="Unassembled WGS sequence"/>
</dbReference>
<evidence type="ECO:0000313" key="3">
    <source>
        <dbReference type="Proteomes" id="UP001341840"/>
    </source>
</evidence>
<evidence type="ECO:0000256" key="1">
    <source>
        <dbReference type="SAM" id="Phobius"/>
    </source>
</evidence>
<keyword evidence="1" id="KW-0472">Membrane</keyword>
<dbReference type="EMBL" id="JASCZI010242248">
    <property type="protein sequence ID" value="MED6210317.1"/>
    <property type="molecule type" value="Genomic_DNA"/>
</dbReference>
<name>A0ABU6YIT0_9FABA</name>
<comment type="caution">
    <text evidence="2">The sequence shown here is derived from an EMBL/GenBank/DDBJ whole genome shotgun (WGS) entry which is preliminary data.</text>
</comment>
<feature type="transmembrane region" description="Helical" evidence="1">
    <location>
        <begin position="49"/>
        <end position="71"/>
    </location>
</feature>
<gene>
    <name evidence="2" type="ORF">PIB30_062979</name>
</gene>
<proteinExistence type="predicted"/>
<keyword evidence="1" id="KW-0812">Transmembrane</keyword>
<keyword evidence="1" id="KW-1133">Transmembrane helix</keyword>
<protein>
    <submittedName>
        <fullName evidence="2">Uncharacterized protein</fullName>
    </submittedName>
</protein>
<evidence type="ECO:0000313" key="2">
    <source>
        <dbReference type="EMBL" id="MED6210317.1"/>
    </source>
</evidence>
<organism evidence="2 3">
    <name type="scientific">Stylosanthes scabra</name>
    <dbReference type="NCBI Taxonomy" id="79078"/>
    <lineage>
        <taxon>Eukaryota</taxon>
        <taxon>Viridiplantae</taxon>
        <taxon>Streptophyta</taxon>
        <taxon>Embryophyta</taxon>
        <taxon>Tracheophyta</taxon>
        <taxon>Spermatophyta</taxon>
        <taxon>Magnoliopsida</taxon>
        <taxon>eudicotyledons</taxon>
        <taxon>Gunneridae</taxon>
        <taxon>Pentapetalae</taxon>
        <taxon>rosids</taxon>
        <taxon>fabids</taxon>
        <taxon>Fabales</taxon>
        <taxon>Fabaceae</taxon>
        <taxon>Papilionoideae</taxon>
        <taxon>50 kb inversion clade</taxon>
        <taxon>dalbergioids sensu lato</taxon>
        <taxon>Dalbergieae</taxon>
        <taxon>Pterocarpus clade</taxon>
        <taxon>Stylosanthes</taxon>
    </lineage>
</organism>
<reference evidence="2 3" key="1">
    <citation type="journal article" date="2023" name="Plants (Basel)">
        <title>Bridging the Gap: Combining Genomics and Transcriptomics Approaches to Understand Stylosanthes scabra, an Orphan Legume from the Brazilian Caatinga.</title>
        <authorList>
            <person name="Ferreira-Neto J.R.C."/>
            <person name="da Silva M.D."/>
            <person name="Binneck E."/>
            <person name="de Melo N.F."/>
            <person name="da Silva R.H."/>
            <person name="de Melo A.L.T.M."/>
            <person name="Pandolfi V."/>
            <person name="Bustamante F.O."/>
            <person name="Brasileiro-Vidal A.C."/>
            <person name="Benko-Iseppon A.M."/>
        </authorList>
    </citation>
    <scope>NUCLEOTIDE SEQUENCE [LARGE SCALE GENOMIC DNA]</scope>
    <source>
        <tissue evidence="2">Leaves</tissue>
    </source>
</reference>
<sequence>MLGGRRTAKPSHSQVVLWLLGTVSLLVKSVSVAVTEFSQGLVAAKLFSPLYVLAGGCCRLVPVIIAAGNWLSELLLYFSRVTANCSWMY</sequence>